<accession>A0AA38FGH1</accession>
<feature type="non-terminal residue" evidence="3">
    <location>
        <position position="1"/>
    </location>
</feature>
<dbReference type="PANTHER" id="PTHR34778:SF2">
    <property type="entry name" value="OS02G0580700 PROTEIN"/>
    <property type="match status" value="1"/>
</dbReference>
<evidence type="ECO:0000256" key="1">
    <source>
        <dbReference type="SAM" id="Coils"/>
    </source>
</evidence>
<feature type="region of interest" description="Disordered" evidence="2">
    <location>
        <begin position="614"/>
        <end position="637"/>
    </location>
</feature>
<proteinExistence type="predicted"/>
<name>A0AA38FGH1_TAXCH</name>
<evidence type="ECO:0000313" key="4">
    <source>
        <dbReference type="Proteomes" id="UP000824469"/>
    </source>
</evidence>
<feature type="coiled-coil region" evidence="1">
    <location>
        <begin position="122"/>
        <end position="167"/>
    </location>
</feature>
<dbReference type="EMBL" id="JAHRHJ020000009">
    <property type="protein sequence ID" value="KAH9301508.1"/>
    <property type="molecule type" value="Genomic_DNA"/>
</dbReference>
<gene>
    <name evidence="3" type="ORF">KI387_013091</name>
</gene>
<feature type="compositionally biased region" description="Basic and acidic residues" evidence="2">
    <location>
        <begin position="580"/>
        <end position="591"/>
    </location>
</feature>
<evidence type="ECO:0000313" key="3">
    <source>
        <dbReference type="EMBL" id="KAH9301508.1"/>
    </source>
</evidence>
<feature type="compositionally biased region" description="Basic and acidic residues" evidence="2">
    <location>
        <begin position="378"/>
        <end position="399"/>
    </location>
</feature>
<dbReference type="AlphaFoldDB" id="A0AA38FGH1"/>
<comment type="caution">
    <text evidence="3">The sequence shown here is derived from an EMBL/GenBank/DDBJ whole genome shotgun (WGS) entry which is preliminary data.</text>
</comment>
<sequence length="637" mass="70770">GKEDGGPVFGRFVTENNDGNQQKYSGTDSIQEPNNWKEQVEAILQPSLSAAEARVTLMMQQFVESIESKILSALKQAAMDIIKHLGKEAAMRVLVAERKAVHFEQDLINTKKEAITMLVRLKQSMDTQITEAERACQSERRRAQEMEEKLITAKDTINKLMNELERKGEVQMQMAQPLDEQCAVQMQSPTEYSTMQAKSLSRQLPEDIFIGKPYLPSIIMKRKEKPILANGYGYDHGIYGETINESIADALPDLEGNEIKARVSDLLPYSAEKRHVDEMSLQGQTVMSDINSFQKQDAGCSLRQRTLLVTCTVQSSSCDGCLVQTERRLSPSSESDAFIGTENKTLVADKSTVTVGNVEKQKDLASFREIYNASFFSQDREAETRRSESSKTSDGDEKPTSSGMENPGMMFEDKEADVGRPLLNRHVQEKDGPEDDCRTSSSTKLVNNVISVQCTLCSSHAEPSLENGGITLETAGNQVAGEGGVLIEAIQSDDKMRLLVHSNTTKQECDKASAIGKPSAIENSENCPGQMTDTDAGQSSETKINMGVLDQRVHSRPTKFTFQRKRRRESPFQQNGNLIQEEKDPNRGQTKQHEYFPIGLSCDLPQKHRTTTLVSQKSSLVAESSQDSRPLMQGACQ</sequence>
<feature type="compositionally biased region" description="Polar residues" evidence="2">
    <location>
        <begin position="614"/>
        <end position="628"/>
    </location>
</feature>
<feature type="compositionally biased region" description="Polar residues" evidence="2">
    <location>
        <begin position="14"/>
        <end position="31"/>
    </location>
</feature>
<keyword evidence="1" id="KW-0175">Coiled coil</keyword>
<evidence type="ECO:0000256" key="2">
    <source>
        <dbReference type="SAM" id="MobiDB-lite"/>
    </source>
</evidence>
<reference evidence="3 4" key="1">
    <citation type="journal article" date="2021" name="Nat. Plants">
        <title>The Taxus genome provides insights into paclitaxel biosynthesis.</title>
        <authorList>
            <person name="Xiong X."/>
            <person name="Gou J."/>
            <person name="Liao Q."/>
            <person name="Li Y."/>
            <person name="Zhou Q."/>
            <person name="Bi G."/>
            <person name="Li C."/>
            <person name="Du R."/>
            <person name="Wang X."/>
            <person name="Sun T."/>
            <person name="Guo L."/>
            <person name="Liang H."/>
            <person name="Lu P."/>
            <person name="Wu Y."/>
            <person name="Zhang Z."/>
            <person name="Ro D.K."/>
            <person name="Shang Y."/>
            <person name="Huang S."/>
            <person name="Yan J."/>
        </authorList>
    </citation>
    <scope>NUCLEOTIDE SEQUENCE [LARGE SCALE GENOMIC DNA]</scope>
    <source>
        <strain evidence="3">Ta-2019</strain>
    </source>
</reference>
<dbReference type="OMA" id="YCPHARE"/>
<keyword evidence="4" id="KW-1185">Reference proteome</keyword>
<organism evidence="3 4">
    <name type="scientific">Taxus chinensis</name>
    <name type="common">Chinese yew</name>
    <name type="synonym">Taxus wallichiana var. chinensis</name>
    <dbReference type="NCBI Taxonomy" id="29808"/>
    <lineage>
        <taxon>Eukaryota</taxon>
        <taxon>Viridiplantae</taxon>
        <taxon>Streptophyta</taxon>
        <taxon>Embryophyta</taxon>
        <taxon>Tracheophyta</taxon>
        <taxon>Spermatophyta</taxon>
        <taxon>Pinopsida</taxon>
        <taxon>Pinidae</taxon>
        <taxon>Conifers II</taxon>
        <taxon>Cupressales</taxon>
        <taxon>Taxaceae</taxon>
        <taxon>Taxus</taxon>
    </lineage>
</organism>
<dbReference type="PANTHER" id="PTHR34778">
    <property type="entry name" value="OS02G0580700 PROTEIN"/>
    <property type="match status" value="1"/>
</dbReference>
<feature type="region of interest" description="Disordered" evidence="2">
    <location>
        <begin position="560"/>
        <end position="591"/>
    </location>
</feature>
<dbReference type="Proteomes" id="UP000824469">
    <property type="component" value="Unassembled WGS sequence"/>
</dbReference>
<feature type="compositionally biased region" description="Polar residues" evidence="2">
    <location>
        <begin position="521"/>
        <end position="538"/>
    </location>
</feature>
<feature type="non-terminal residue" evidence="3">
    <location>
        <position position="637"/>
    </location>
</feature>
<feature type="region of interest" description="Disordered" evidence="2">
    <location>
        <begin position="1"/>
        <end position="31"/>
    </location>
</feature>
<feature type="region of interest" description="Disordered" evidence="2">
    <location>
        <begin position="519"/>
        <end position="538"/>
    </location>
</feature>
<protein>
    <submittedName>
        <fullName evidence="3">Uncharacterized protein</fullName>
    </submittedName>
</protein>
<feature type="region of interest" description="Disordered" evidence="2">
    <location>
        <begin position="378"/>
        <end position="410"/>
    </location>
</feature>